<name>A0ABQ5HUN4_9ASTR</name>
<keyword evidence="2" id="KW-0548">Nucleotidyltransferase</keyword>
<dbReference type="PANTHER" id="PTHR36617">
    <property type="entry name" value="PROTEIN, PUTATIVE-RELATED"/>
    <property type="match status" value="1"/>
</dbReference>
<reference evidence="2" key="1">
    <citation type="journal article" date="2022" name="Int. J. Mol. Sci.">
        <title>Draft Genome of Tanacetum Coccineum: Genomic Comparison of Closely Related Tanacetum-Family Plants.</title>
        <authorList>
            <person name="Yamashiro T."/>
            <person name="Shiraishi A."/>
            <person name="Nakayama K."/>
            <person name="Satake H."/>
        </authorList>
    </citation>
    <scope>NUCLEOTIDE SEQUENCE</scope>
</reference>
<dbReference type="Pfam" id="PF13966">
    <property type="entry name" value="zf-RVT"/>
    <property type="match status" value="1"/>
</dbReference>
<keyword evidence="3" id="KW-1185">Reference proteome</keyword>
<organism evidence="2 3">
    <name type="scientific">Tanacetum coccineum</name>
    <dbReference type="NCBI Taxonomy" id="301880"/>
    <lineage>
        <taxon>Eukaryota</taxon>
        <taxon>Viridiplantae</taxon>
        <taxon>Streptophyta</taxon>
        <taxon>Embryophyta</taxon>
        <taxon>Tracheophyta</taxon>
        <taxon>Spermatophyta</taxon>
        <taxon>Magnoliopsida</taxon>
        <taxon>eudicotyledons</taxon>
        <taxon>Gunneridae</taxon>
        <taxon>Pentapetalae</taxon>
        <taxon>asterids</taxon>
        <taxon>campanulids</taxon>
        <taxon>Asterales</taxon>
        <taxon>Asteraceae</taxon>
        <taxon>Asteroideae</taxon>
        <taxon>Anthemideae</taxon>
        <taxon>Anthemidinae</taxon>
        <taxon>Tanacetum</taxon>
    </lineage>
</organism>
<evidence type="ECO:0000313" key="2">
    <source>
        <dbReference type="EMBL" id="GJT91555.1"/>
    </source>
</evidence>
<proteinExistence type="predicted"/>
<dbReference type="InterPro" id="IPR026960">
    <property type="entry name" value="RVT-Znf"/>
</dbReference>
<dbReference type="GO" id="GO:0003964">
    <property type="term" value="F:RNA-directed DNA polymerase activity"/>
    <property type="evidence" value="ECO:0007669"/>
    <property type="project" value="UniProtKB-KW"/>
</dbReference>
<evidence type="ECO:0000259" key="1">
    <source>
        <dbReference type="Pfam" id="PF13966"/>
    </source>
</evidence>
<accession>A0ABQ5HUN4</accession>
<dbReference type="PANTHER" id="PTHR36617:SF16">
    <property type="entry name" value="OS04G0516500 PROTEIN"/>
    <property type="match status" value="1"/>
</dbReference>
<evidence type="ECO:0000313" key="3">
    <source>
        <dbReference type="Proteomes" id="UP001151760"/>
    </source>
</evidence>
<feature type="domain" description="Reverse transcriptase zinc-binding" evidence="1">
    <location>
        <begin position="504"/>
        <end position="579"/>
    </location>
</feature>
<keyword evidence="2" id="KW-0808">Transferase</keyword>
<dbReference type="Proteomes" id="UP001151760">
    <property type="component" value="Unassembled WGS sequence"/>
</dbReference>
<gene>
    <name evidence="2" type="ORF">Tco_1080400</name>
</gene>
<reference evidence="2" key="2">
    <citation type="submission" date="2022-01" db="EMBL/GenBank/DDBJ databases">
        <authorList>
            <person name="Yamashiro T."/>
            <person name="Shiraishi A."/>
            <person name="Satake H."/>
            <person name="Nakayama K."/>
        </authorList>
    </citation>
    <scope>NUCLEOTIDE SEQUENCE</scope>
</reference>
<keyword evidence="2" id="KW-0695">RNA-directed DNA polymerase</keyword>
<protein>
    <submittedName>
        <fullName evidence="2">RNA-directed DNA polymerase, eukaryota, reverse transcriptase zinc-binding domain protein</fullName>
    </submittedName>
</protein>
<dbReference type="EMBL" id="BQNB010020029">
    <property type="protein sequence ID" value="GJT91555.1"/>
    <property type="molecule type" value="Genomic_DNA"/>
</dbReference>
<comment type="caution">
    <text evidence="2">The sequence shown here is derived from an EMBL/GenBank/DDBJ whole genome shotgun (WGS) entry which is preliminary data.</text>
</comment>
<sequence length="611" mass="68702">MEPQLGLYVRLGEMLGLGYPTIGIRARLGPVVVWMVFPRLDPGRRYEKGGIVAIVEGEAHGALGLRGGLLGVQTQSHIGKIIISKLTYKLGGLLLLSPIGFRMEPQLGLYVRLGEMLGLGYPTIGIRARLGPVVVWMVFPRLDPGSTVLVDPGKTLYRKEAGKKAGCSDGKGRRYEKGGIMAIVEGEAHGGLGLRGGLLGVQTQSHIGRIIISKLKYKLGGLLLLSPIGFGMEPQLGLYVRLGEMLGLGYPTLRILNSFELTKVLEFEALLASGGREYELASDFFQQPKKRAKQKQNLKWWLGMDGCEQIMDWWRFLIEDNALWCKVVRSFHGSQGGLHYASLIRRKSGPWYRIAKLNDDLLNDYGINLPLIFKKKIGNVESTHFWLDNWLGGPTLKETFPHIFLLDNQSNCLVCDRVLDNNGLRNENTLSPNTLVYSSNILPINLRFNWAWTRTIRSNIEHAEIIDISNMLANLFLSPSCDIWECVIDDTRSFLVKCLRTHITNTAIALDQNHPRWNKLVPIKVNIASWRIAKERLLTKINLDLSGIDLHLVNCALCDDDLAMEHHLFIHYRIAKQVWLDVLRWWNLPMLTSQPSLNCSPLLIILISHAT</sequence>